<dbReference type="RefSeq" id="WP_075785654.1">
    <property type="nucleotide sequence ID" value="NZ_JAESIL010000066.1"/>
</dbReference>
<accession>A0ABS1RL20</accession>
<protein>
    <recommendedName>
        <fullName evidence="8">Butyrate kinase</fullName>
    </recommendedName>
</protein>
<keyword evidence="5" id="KW-0067">ATP-binding</keyword>
<dbReference type="EMBL" id="JAESIL010000066">
    <property type="protein sequence ID" value="MBL3579391.1"/>
    <property type="molecule type" value="Genomic_DNA"/>
</dbReference>
<evidence type="ECO:0000256" key="5">
    <source>
        <dbReference type="ARBA" id="ARBA00022840"/>
    </source>
</evidence>
<evidence type="ECO:0000313" key="6">
    <source>
        <dbReference type="EMBL" id="MBL3579391.1"/>
    </source>
</evidence>
<dbReference type="SUPFAM" id="SSF53067">
    <property type="entry name" value="Actin-like ATPase domain"/>
    <property type="match status" value="1"/>
</dbReference>
<dbReference type="Gene3D" id="3.30.420.40">
    <property type="match status" value="1"/>
</dbReference>
<evidence type="ECO:0000256" key="1">
    <source>
        <dbReference type="ARBA" id="ARBA00008748"/>
    </source>
</evidence>
<name>A0ABS1RL20_9RHOB</name>
<dbReference type="InterPro" id="IPR023865">
    <property type="entry name" value="Aliphatic_acid_kinase_CS"/>
</dbReference>
<comment type="caution">
    <text evidence="6">The sequence shown here is derived from an EMBL/GenBank/DDBJ whole genome shotgun (WGS) entry which is preliminary data.</text>
</comment>
<dbReference type="InterPro" id="IPR000890">
    <property type="entry name" value="Aliphatic_acid_kin_short-chain"/>
</dbReference>
<evidence type="ECO:0000256" key="2">
    <source>
        <dbReference type="ARBA" id="ARBA00022679"/>
    </source>
</evidence>
<dbReference type="Pfam" id="PF00871">
    <property type="entry name" value="Acetate_kinase"/>
    <property type="match status" value="1"/>
</dbReference>
<dbReference type="InterPro" id="IPR043129">
    <property type="entry name" value="ATPase_NBD"/>
</dbReference>
<evidence type="ECO:0000313" key="7">
    <source>
        <dbReference type="Proteomes" id="UP000635853"/>
    </source>
</evidence>
<sequence>MTEAILVLNAGSSSLKFAVYPAARGDTILKGKIAGIGTAPVFSATDAQGRSLRLAGPPTRAVVLES</sequence>
<dbReference type="Proteomes" id="UP000635853">
    <property type="component" value="Unassembled WGS sequence"/>
</dbReference>
<organism evidence="6 7">
    <name type="scientific">Rhodovulum visakhapatnamense</name>
    <dbReference type="NCBI Taxonomy" id="364297"/>
    <lineage>
        <taxon>Bacteria</taxon>
        <taxon>Pseudomonadati</taxon>
        <taxon>Pseudomonadota</taxon>
        <taxon>Alphaproteobacteria</taxon>
        <taxon>Rhodobacterales</taxon>
        <taxon>Paracoccaceae</taxon>
        <taxon>Rhodovulum</taxon>
    </lineage>
</organism>
<keyword evidence="3" id="KW-0547">Nucleotide-binding</keyword>
<keyword evidence="7" id="KW-1185">Reference proteome</keyword>
<reference evidence="7" key="1">
    <citation type="submission" date="2021-01" db="EMBL/GenBank/DDBJ databases">
        <title>Draft genomes of Rhodovulum sulfidophilum.</title>
        <authorList>
            <person name="Guzman M.S."/>
        </authorList>
    </citation>
    <scope>NUCLEOTIDE SEQUENCE [LARGE SCALE GENOMIC DNA]</scope>
    <source>
        <strain evidence="7">AB19</strain>
    </source>
</reference>
<evidence type="ECO:0000256" key="3">
    <source>
        <dbReference type="ARBA" id="ARBA00022741"/>
    </source>
</evidence>
<comment type="similarity">
    <text evidence="1">Belongs to the acetokinase family.</text>
</comment>
<evidence type="ECO:0008006" key="8">
    <source>
        <dbReference type="Google" id="ProtNLM"/>
    </source>
</evidence>
<keyword evidence="2" id="KW-0808">Transferase</keyword>
<gene>
    <name evidence="6" type="ORF">JMJ92_14665</name>
</gene>
<proteinExistence type="inferred from homology"/>
<dbReference type="PROSITE" id="PS01075">
    <property type="entry name" value="ACETATE_KINASE_1"/>
    <property type="match status" value="1"/>
</dbReference>
<evidence type="ECO:0000256" key="4">
    <source>
        <dbReference type="ARBA" id="ARBA00022777"/>
    </source>
</evidence>
<keyword evidence="4" id="KW-0418">Kinase</keyword>